<organism evidence="4 5">
    <name type="scientific">Sphingobacterium psychroaquaticum</name>
    <dbReference type="NCBI Taxonomy" id="561061"/>
    <lineage>
        <taxon>Bacteria</taxon>
        <taxon>Pseudomonadati</taxon>
        <taxon>Bacteroidota</taxon>
        <taxon>Sphingobacteriia</taxon>
        <taxon>Sphingobacteriales</taxon>
        <taxon>Sphingobacteriaceae</taxon>
        <taxon>Sphingobacterium</taxon>
    </lineage>
</organism>
<dbReference type="Proteomes" id="UP000192980">
    <property type="component" value="Unassembled WGS sequence"/>
</dbReference>
<keyword evidence="1" id="KW-0597">Phosphoprotein</keyword>
<feature type="domain" description="HTH LytTR-type" evidence="3">
    <location>
        <begin position="130"/>
        <end position="196"/>
    </location>
</feature>
<evidence type="ECO:0000259" key="2">
    <source>
        <dbReference type="PROSITE" id="PS50110"/>
    </source>
</evidence>
<dbReference type="Gene3D" id="2.40.50.1020">
    <property type="entry name" value="LytTr DNA-binding domain"/>
    <property type="match status" value="1"/>
</dbReference>
<evidence type="ECO:0000259" key="3">
    <source>
        <dbReference type="PROSITE" id="PS50930"/>
    </source>
</evidence>
<sequence>MIKCITVDNEKLAKEKLTSDLGKIHGVKIMGVYSNAFDALRTINSEEIHLVFCDIQIPEIDGISFFKSLQNPPLFVFVTADAKYAVEGYELNIFDYILKPVDIDRLIKTINKAHFFLDSLKASAMSRNYMIIKEKNSRYITAYDEIHYIKGDKDYAYIFTKEKVYYVWQKLMNLEESLLDVPQFIRVHKSFIVNLDFADQVKGNTIKMKGTVVAIPIGARYKVDLFKKLGIIVQ</sequence>
<dbReference type="PANTHER" id="PTHR37299">
    <property type="entry name" value="TRANSCRIPTIONAL REGULATOR-RELATED"/>
    <property type="match status" value="1"/>
</dbReference>
<dbReference type="Gene3D" id="3.40.50.2300">
    <property type="match status" value="1"/>
</dbReference>
<name>A0A1X7HV92_9SPHI</name>
<evidence type="ECO:0000313" key="5">
    <source>
        <dbReference type="Proteomes" id="UP000192980"/>
    </source>
</evidence>
<dbReference type="RefSeq" id="WP_085471075.1">
    <property type="nucleotide sequence ID" value="NZ_FXAU01000001.1"/>
</dbReference>
<evidence type="ECO:0000256" key="1">
    <source>
        <dbReference type="PROSITE-ProRule" id="PRU00169"/>
    </source>
</evidence>
<dbReference type="SUPFAM" id="SSF52172">
    <property type="entry name" value="CheY-like"/>
    <property type="match status" value="1"/>
</dbReference>
<dbReference type="GO" id="GO:0003677">
    <property type="term" value="F:DNA binding"/>
    <property type="evidence" value="ECO:0007669"/>
    <property type="project" value="InterPro"/>
</dbReference>
<reference evidence="4 5" key="1">
    <citation type="submission" date="2017-04" db="EMBL/GenBank/DDBJ databases">
        <authorList>
            <person name="Afonso C.L."/>
            <person name="Miller P.J."/>
            <person name="Scott M.A."/>
            <person name="Spackman E."/>
            <person name="Goraichik I."/>
            <person name="Dimitrov K.M."/>
            <person name="Suarez D.L."/>
            <person name="Swayne D.E."/>
        </authorList>
    </citation>
    <scope>NUCLEOTIDE SEQUENCE [LARGE SCALE GENOMIC DNA]</scope>
    <source>
        <strain evidence="4 5">DSM 22418</strain>
    </source>
</reference>
<dbReference type="STRING" id="561061.SAMN05660862_0091"/>
<dbReference type="Pfam" id="PF00072">
    <property type="entry name" value="Response_reg"/>
    <property type="match status" value="1"/>
</dbReference>
<dbReference type="SMART" id="SM00850">
    <property type="entry name" value="LytTR"/>
    <property type="match status" value="1"/>
</dbReference>
<gene>
    <name evidence="4" type="ORF">SAMN05660862_0091</name>
</gene>
<dbReference type="InterPro" id="IPR011006">
    <property type="entry name" value="CheY-like_superfamily"/>
</dbReference>
<dbReference type="GO" id="GO:0000156">
    <property type="term" value="F:phosphorelay response regulator activity"/>
    <property type="evidence" value="ECO:0007669"/>
    <property type="project" value="InterPro"/>
</dbReference>
<dbReference type="InterPro" id="IPR007492">
    <property type="entry name" value="LytTR_DNA-bd_dom"/>
</dbReference>
<dbReference type="SMART" id="SM00448">
    <property type="entry name" value="REC"/>
    <property type="match status" value="1"/>
</dbReference>
<proteinExistence type="predicted"/>
<dbReference type="InterPro" id="IPR001789">
    <property type="entry name" value="Sig_transdc_resp-reg_receiver"/>
</dbReference>
<dbReference type="PANTHER" id="PTHR37299:SF1">
    <property type="entry name" value="STAGE 0 SPORULATION PROTEIN A HOMOLOG"/>
    <property type="match status" value="1"/>
</dbReference>
<dbReference type="AlphaFoldDB" id="A0A1X7HV92"/>
<dbReference type="PROSITE" id="PS50110">
    <property type="entry name" value="RESPONSE_REGULATORY"/>
    <property type="match status" value="1"/>
</dbReference>
<dbReference type="EMBL" id="FXAU01000001">
    <property type="protein sequence ID" value="SMG05916.1"/>
    <property type="molecule type" value="Genomic_DNA"/>
</dbReference>
<feature type="modified residue" description="4-aspartylphosphate" evidence="1">
    <location>
        <position position="54"/>
    </location>
</feature>
<protein>
    <submittedName>
        <fullName evidence="4">Two component transcriptional regulator, LytTR family</fullName>
    </submittedName>
</protein>
<dbReference type="Pfam" id="PF04397">
    <property type="entry name" value="LytTR"/>
    <property type="match status" value="1"/>
</dbReference>
<feature type="domain" description="Response regulatory" evidence="2">
    <location>
        <begin position="3"/>
        <end position="114"/>
    </location>
</feature>
<accession>A0A1X7HV92</accession>
<dbReference type="InterPro" id="IPR046947">
    <property type="entry name" value="LytR-like"/>
</dbReference>
<dbReference type="OrthoDB" id="9787344at2"/>
<dbReference type="PROSITE" id="PS50930">
    <property type="entry name" value="HTH_LYTTR"/>
    <property type="match status" value="1"/>
</dbReference>
<evidence type="ECO:0000313" key="4">
    <source>
        <dbReference type="EMBL" id="SMG05916.1"/>
    </source>
</evidence>
<keyword evidence="5" id="KW-1185">Reference proteome</keyword>